<dbReference type="PANTHER" id="PTHR42776">
    <property type="entry name" value="SERINE PEPTIDASE S9 FAMILY MEMBER"/>
    <property type="match status" value="1"/>
</dbReference>
<dbReference type="OrthoDB" id="31240at2157"/>
<evidence type="ECO:0000313" key="3">
    <source>
        <dbReference type="EMBL" id="ARM76712.1"/>
    </source>
</evidence>
<name>A0A1W6K2M3_9CREN</name>
<dbReference type="Pfam" id="PF00326">
    <property type="entry name" value="Peptidase_S9"/>
    <property type="match status" value="1"/>
</dbReference>
<protein>
    <submittedName>
        <fullName evidence="3">Acylaminoacyl-peptidase</fullName>
    </submittedName>
</protein>
<dbReference type="InterPro" id="IPR001375">
    <property type="entry name" value="Peptidase_S9_cat"/>
</dbReference>
<dbReference type="GO" id="GO:0006508">
    <property type="term" value="P:proteolysis"/>
    <property type="evidence" value="ECO:0007669"/>
    <property type="project" value="InterPro"/>
</dbReference>
<dbReference type="SUPFAM" id="SSF82171">
    <property type="entry name" value="DPP6 N-terminal domain-like"/>
    <property type="match status" value="1"/>
</dbReference>
<feature type="domain" description="Peptidase S9 prolyl oligopeptidase catalytic" evidence="2">
    <location>
        <begin position="342"/>
        <end position="539"/>
    </location>
</feature>
<evidence type="ECO:0000256" key="1">
    <source>
        <dbReference type="ARBA" id="ARBA00022801"/>
    </source>
</evidence>
<dbReference type="Proteomes" id="UP000193404">
    <property type="component" value="Chromosome"/>
</dbReference>
<dbReference type="InterPro" id="IPR029058">
    <property type="entry name" value="AB_hydrolase_fold"/>
</dbReference>
<organism evidence="3 4">
    <name type="scientific">Acidianus manzaensis</name>
    <dbReference type="NCBI Taxonomy" id="282676"/>
    <lineage>
        <taxon>Archaea</taxon>
        <taxon>Thermoproteota</taxon>
        <taxon>Thermoprotei</taxon>
        <taxon>Sulfolobales</taxon>
        <taxon>Sulfolobaceae</taxon>
        <taxon>Acidianus</taxon>
    </lineage>
</organism>
<dbReference type="KEGG" id="aman:B6F84_12280"/>
<dbReference type="GO" id="GO:0004252">
    <property type="term" value="F:serine-type endopeptidase activity"/>
    <property type="evidence" value="ECO:0007669"/>
    <property type="project" value="TreeGrafter"/>
</dbReference>
<dbReference type="PANTHER" id="PTHR42776:SF27">
    <property type="entry name" value="DIPEPTIDYL PEPTIDASE FAMILY MEMBER 6"/>
    <property type="match status" value="1"/>
</dbReference>
<dbReference type="STRING" id="282676.B6F84_12280"/>
<accession>A0A1W6K2M3</accession>
<keyword evidence="1" id="KW-0378">Hydrolase</keyword>
<dbReference type="Gene3D" id="3.40.50.1820">
    <property type="entry name" value="alpha/beta hydrolase"/>
    <property type="match status" value="1"/>
</dbReference>
<dbReference type="SUPFAM" id="SSF53474">
    <property type="entry name" value="alpha/beta-Hydrolases"/>
    <property type="match status" value="1"/>
</dbReference>
<gene>
    <name evidence="3" type="ORF">B6F84_12280</name>
</gene>
<keyword evidence="4" id="KW-1185">Reference proteome</keyword>
<dbReference type="RefSeq" id="WP_148692507.1">
    <property type="nucleotide sequence ID" value="NZ_CP020477.1"/>
</dbReference>
<dbReference type="GeneID" id="41591714"/>
<dbReference type="EMBL" id="CP020477">
    <property type="protein sequence ID" value="ARM76712.1"/>
    <property type="molecule type" value="Genomic_DNA"/>
</dbReference>
<sequence length="540" mass="62515">MEYDDLFKIKPIYEYDILNSNLAYVVRENKPIVVINGEKINLNGYADSVKWINKNKALITLDPTGEEKRKILLWESGKINSILDDSFDNNSPYPINSGFLFLSNREDDTIHLYYMKNYEEIIKISKGKLPVSNFCSSGKYVVYSQGIYDNDIFISDLYGNIIDKISFPNSEQYPSSSQCFINDEEFMFLSNHKNYLSLYKYNIRTKQISTLIEENHEIYEAIPYNGITYIRDNNGEYEILNNNNIILAEGYNSELKSDNGYLYFLGSSYNHSFDIFRFKEKVEKLTNSMENIDNRGFVKPKKVKYDSNGIEIHALLYEKSENDSKGVVYIHGGPDWECIDYFNPEIQLFVQNGFKVICPNFRGSTGYGRKFNHLNDKDLGGGDLIDVINSVKLLGNVKVAVTGGSYGGYLTMMAITKYPDLWCSAVAVVPFVNWFTEKKFEREVLRQYDEIKMGDDENLLRDRSPIFFIDRIKSPLMILAGENDPRCPVEETLQIVKELEKLGKQVKYKVYKDEGHGFQQIENYVDSIKETVEFIKEHCK</sequence>
<proteinExistence type="predicted"/>
<evidence type="ECO:0000259" key="2">
    <source>
        <dbReference type="Pfam" id="PF00326"/>
    </source>
</evidence>
<evidence type="ECO:0000313" key="4">
    <source>
        <dbReference type="Proteomes" id="UP000193404"/>
    </source>
</evidence>
<reference evidence="3 4" key="1">
    <citation type="submission" date="2017-03" db="EMBL/GenBank/DDBJ databases">
        <title>Sulfur activation and transportation mechanism of thermophilic Archaea Acidianus manzaensis YN-25.</title>
        <authorList>
            <person name="Ma Y."/>
            <person name="Yang Y."/>
            <person name="Xia J."/>
        </authorList>
    </citation>
    <scope>NUCLEOTIDE SEQUENCE [LARGE SCALE GENOMIC DNA]</scope>
    <source>
        <strain evidence="3 4">YN-25</strain>
    </source>
</reference>
<dbReference type="AlphaFoldDB" id="A0A1W6K2M3"/>